<reference evidence="1 2" key="1">
    <citation type="submission" date="2024-05" db="EMBL/GenBank/DDBJ databases">
        <authorList>
            <person name="Haq I."/>
            <person name="Ullah Z."/>
            <person name="Ahmad R."/>
            <person name="Li M."/>
            <person name="Tong Y."/>
        </authorList>
    </citation>
    <scope>NUCLEOTIDE SEQUENCE [LARGE SCALE GENOMIC DNA]</scope>
    <source>
        <strain evidence="1 2">16A2E</strain>
    </source>
</reference>
<gene>
    <name evidence="1" type="ORF">ABC228_10325</name>
</gene>
<dbReference type="Gene3D" id="3.40.50.1240">
    <property type="entry name" value="Phosphoglycerate mutase-like"/>
    <property type="match status" value="1"/>
</dbReference>
<keyword evidence="1" id="KW-0378">Hydrolase</keyword>
<keyword evidence="2" id="KW-1185">Reference proteome</keyword>
<sequence>MYTNIYFVRHAHSTYTPDELNRPLSVKGFKDVNLVTKLLQNKQIDVVYASPYRRAIQTVQGIADYIGKEITYEERFKERKLAEKPVADFETGIKQVWENPNFCLKGGESNIAAQGRGVEALIHLLEEQQSKNIVVGTHGNIMVLMMNYFDKTYGLEFWKELQMPDIYQLSFDGTTLLAIKRIWNEHP</sequence>
<dbReference type="InterPro" id="IPR013078">
    <property type="entry name" value="His_Pase_superF_clade-1"/>
</dbReference>
<proteinExistence type="predicted"/>
<evidence type="ECO:0000313" key="1">
    <source>
        <dbReference type="EMBL" id="MEN2767584.1"/>
    </source>
</evidence>
<organism evidence="1 2">
    <name type="scientific">Ornithinibacillus xuwenensis</name>
    <dbReference type="NCBI Taxonomy" id="3144668"/>
    <lineage>
        <taxon>Bacteria</taxon>
        <taxon>Bacillati</taxon>
        <taxon>Bacillota</taxon>
        <taxon>Bacilli</taxon>
        <taxon>Bacillales</taxon>
        <taxon>Bacillaceae</taxon>
        <taxon>Ornithinibacillus</taxon>
    </lineage>
</organism>
<protein>
    <submittedName>
        <fullName evidence="1">Histidine phosphatase family protein</fullName>
        <ecNumber evidence="1">3.1.3.-</ecNumber>
    </submittedName>
</protein>
<dbReference type="Pfam" id="PF00300">
    <property type="entry name" value="His_Phos_1"/>
    <property type="match status" value="1"/>
</dbReference>
<dbReference type="Proteomes" id="UP001444625">
    <property type="component" value="Unassembled WGS sequence"/>
</dbReference>
<dbReference type="SMART" id="SM00855">
    <property type="entry name" value="PGAM"/>
    <property type="match status" value="1"/>
</dbReference>
<dbReference type="InterPro" id="IPR029033">
    <property type="entry name" value="His_PPase_superfam"/>
</dbReference>
<dbReference type="PANTHER" id="PTHR48100:SF59">
    <property type="entry name" value="ADENOSYLCOBALAMIN_ALPHA-RIBAZOLE PHOSPHATASE"/>
    <property type="match status" value="1"/>
</dbReference>
<dbReference type="CDD" id="cd07067">
    <property type="entry name" value="HP_PGM_like"/>
    <property type="match status" value="1"/>
</dbReference>
<dbReference type="PANTHER" id="PTHR48100">
    <property type="entry name" value="BROAD-SPECIFICITY PHOSPHATASE YOR283W-RELATED"/>
    <property type="match status" value="1"/>
</dbReference>
<dbReference type="SUPFAM" id="SSF53254">
    <property type="entry name" value="Phosphoglycerate mutase-like"/>
    <property type="match status" value="1"/>
</dbReference>
<dbReference type="InterPro" id="IPR050275">
    <property type="entry name" value="PGM_Phosphatase"/>
</dbReference>
<dbReference type="EC" id="3.1.3.-" evidence="1"/>
<comment type="caution">
    <text evidence="1">The sequence shown here is derived from an EMBL/GenBank/DDBJ whole genome shotgun (WGS) entry which is preliminary data.</text>
</comment>
<name>A0ABU9XKH1_9BACI</name>
<dbReference type="GO" id="GO:0016787">
    <property type="term" value="F:hydrolase activity"/>
    <property type="evidence" value="ECO:0007669"/>
    <property type="project" value="UniProtKB-KW"/>
</dbReference>
<dbReference type="EMBL" id="JBDIML010000003">
    <property type="protein sequence ID" value="MEN2767584.1"/>
    <property type="molecule type" value="Genomic_DNA"/>
</dbReference>
<evidence type="ECO:0000313" key="2">
    <source>
        <dbReference type="Proteomes" id="UP001444625"/>
    </source>
</evidence>
<accession>A0ABU9XKH1</accession>
<dbReference type="RefSeq" id="WP_345825055.1">
    <property type="nucleotide sequence ID" value="NZ_JBDIML010000003.1"/>
</dbReference>